<organism evidence="1 2">
    <name type="scientific">Candidatus Marithioploca araucensis</name>
    <dbReference type="NCBI Taxonomy" id="70273"/>
    <lineage>
        <taxon>Bacteria</taxon>
        <taxon>Pseudomonadati</taxon>
        <taxon>Pseudomonadota</taxon>
        <taxon>Gammaproteobacteria</taxon>
        <taxon>Thiotrichales</taxon>
        <taxon>Thiotrichaceae</taxon>
        <taxon>Candidatus Marithioploca</taxon>
    </lineage>
</organism>
<name>A0ABT7VTC4_9GAMM</name>
<evidence type="ECO:0000313" key="2">
    <source>
        <dbReference type="Proteomes" id="UP001171945"/>
    </source>
</evidence>
<accession>A0ABT7VTC4</accession>
<dbReference type="Pfam" id="PF05626">
    <property type="entry name" value="DUF790"/>
    <property type="match status" value="1"/>
</dbReference>
<dbReference type="PANTHER" id="PTHR39640">
    <property type="entry name" value="VNG6129C"/>
    <property type="match status" value="1"/>
</dbReference>
<gene>
    <name evidence="1" type="ORF">QUF54_05620</name>
</gene>
<sequence>FAKFLPALLLCQSWRMDADVQPPENARSLHYTLDDSTPLRTHFKASGLFDSQLEADFAAEFEAKYGGVKRKWELAREDELIVLDDTVMIPDFSLTHRKDGRRALIEIIGFWHPQYLQRKLKKVRQAGRRDLILLVYESANVAEGVFEEVSAGEVLTFTKKPVLKEVLAAVERCAM</sequence>
<reference evidence="1" key="1">
    <citation type="submission" date="2023-06" db="EMBL/GenBank/DDBJ databases">
        <title>Uncultivated large filamentous bacteria from sulfidic sediments reveal new species and different genomic features in energy metabolism and defense.</title>
        <authorList>
            <person name="Fonseca A."/>
        </authorList>
    </citation>
    <scope>NUCLEOTIDE SEQUENCE</scope>
    <source>
        <strain evidence="1">HSG4</strain>
    </source>
</reference>
<dbReference type="InterPro" id="IPR008508">
    <property type="entry name" value="Bax1"/>
</dbReference>
<dbReference type="PANTHER" id="PTHR39640:SF1">
    <property type="entry name" value="DUF790 FAMILY PROTEIN"/>
    <property type="match status" value="1"/>
</dbReference>
<keyword evidence="2" id="KW-1185">Reference proteome</keyword>
<protein>
    <submittedName>
        <fullName evidence="1">DUF790 family protein</fullName>
    </submittedName>
</protein>
<feature type="non-terminal residue" evidence="1">
    <location>
        <position position="1"/>
    </location>
</feature>
<evidence type="ECO:0000313" key="1">
    <source>
        <dbReference type="EMBL" id="MDM8562816.1"/>
    </source>
</evidence>
<comment type="caution">
    <text evidence="1">The sequence shown here is derived from an EMBL/GenBank/DDBJ whole genome shotgun (WGS) entry which is preliminary data.</text>
</comment>
<dbReference type="Proteomes" id="UP001171945">
    <property type="component" value="Unassembled WGS sequence"/>
</dbReference>
<dbReference type="EMBL" id="JAUCGM010000301">
    <property type="protein sequence ID" value="MDM8562816.1"/>
    <property type="molecule type" value="Genomic_DNA"/>
</dbReference>
<proteinExistence type="predicted"/>